<feature type="compositionally biased region" description="Polar residues" evidence="1">
    <location>
        <begin position="178"/>
        <end position="187"/>
    </location>
</feature>
<keyword evidence="3" id="KW-1185">Reference proteome</keyword>
<gene>
    <name evidence="2" type="ORF">Purlil1_699</name>
</gene>
<comment type="caution">
    <text evidence="2">The sequence shown here is derived from an EMBL/GenBank/DDBJ whole genome shotgun (WGS) entry which is preliminary data.</text>
</comment>
<accession>A0ABR0CGA8</accession>
<evidence type="ECO:0000313" key="2">
    <source>
        <dbReference type="EMBL" id="KAK4095003.1"/>
    </source>
</evidence>
<dbReference type="Proteomes" id="UP001287286">
    <property type="component" value="Unassembled WGS sequence"/>
</dbReference>
<proteinExistence type="predicted"/>
<feature type="compositionally biased region" description="Polar residues" evidence="1">
    <location>
        <begin position="30"/>
        <end position="51"/>
    </location>
</feature>
<evidence type="ECO:0000313" key="3">
    <source>
        <dbReference type="Proteomes" id="UP001287286"/>
    </source>
</evidence>
<feature type="region of interest" description="Disordered" evidence="1">
    <location>
        <begin position="1"/>
        <end position="79"/>
    </location>
</feature>
<feature type="region of interest" description="Disordered" evidence="1">
    <location>
        <begin position="169"/>
        <end position="233"/>
    </location>
</feature>
<reference evidence="2 3" key="1">
    <citation type="journal article" date="2024" name="Microbiol. Resour. Announc.">
        <title>Genome annotations for the ascomycete fungi Trichoderma harzianum, Trichoderma aggressivum, and Purpureocillium lilacinum.</title>
        <authorList>
            <person name="Beijen E.P.W."/>
            <person name="Ohm R.A."/>
        </authorList>
    </citation>
    <scope>NUCLEOTIDE SEQUENCE [LARGE SCALE GENOMIC DNA]</scope>
    <source>
        <strain evidence="2 3">CBS 150709</strain>
    </source>
</reference>
<feature type="compositionally biased region" description="Low complexity" evidence="1">
    <location>
        <begin position="197"/>
        <end position="216"/>
    </location>
</feature>
<feature type="compositionally biased region" description="Low complexity" evidence="1">
    <location>
        <begin position="54"/>
        <end position="66"/>
    </location>
</feature>
<name>A0ABR0CGA8_PURLI</name>
<sequence length="297" mass="31782">MEAVGENTGDQSGLHGGPYPLSFPGRAHLTPTNQGRTGQQHGPEHPSQQRPWRSCSNGSSSSSSSSTHAPSRFTPPEASNPQLRFVLATTHLSLPAAAVAQRQRRRRRPTPPPRRPSGRHIITYYHPPVPALPCRAPGPAAAGGVHARIAHRGGPLTRTTAPPALRTPTHAHNHTHTSRSAVPTLSASCCGRPPAPTSVASPVPSPRHTPLLLRLPTSPPPPPRFRRRLGRPPRLPTQCRLALAAVAPARPQPARRPTEDGRCRRAETAAAAVAVVVVVLDLMSLSSTRLLLDRRPF</sequence>
<organism evidence="2 3">
    <name type="scientific">Purpureocillium lilacinum</name>
    <name type="common">Paecilomyces lilacinus</name>
    <dbReference type="NCBI Taxonomy" id="33203"/>
    <lineage>
        <taxon>Eukaryota</taxon>
        <taxon>Fungi</taxon>
        <taxon>Dikarya</taxon>
        <taxon>Ascomycota</taxon>
        <taxon>Pezizomycotina</taxon>
        <taxon>Sordariomycetes</taxon>
        <taxon>Hypocreomycetidae</taxon>
        <taxon>Hypocreales</taxon>
        <taxon>Ophiocordycipitaceae</taxon>
        <taxon>Purpureocillium</taxon>
    </lineage>
</organism>
<dbReference type="EMBL" id="JAWRVI010000002">
    <property type="protein sequence ID" value="KAK4095003.1"/>
    <property type="molecule type" value="Genomic_DNA"/>
</dbReference>
<feature type="region of interest" description="Disordered" evidence="1">
    <location>
        <begin position="97"/>
        <end position="121"/>
    </location>
</feature>
<evidence type="ECO:0000256" key="1">
    <source>
        <dbReference type="SAM" id="MobiDB-lite"/>
    </source>
</evidence>
<protein>
    <submittedName>
        <fullName evidence="2">Uncharacterized protein</fullName>
    </submittedName>
</protein>